<dbReference type="EMBL" id="BIFR01000001">
    <property type="protein sequence ID" value="GCE14153.1"/>
    <property type="molecule type" value="Genomic_DNA"/>
</dbReference>
<dbReference type="InterPro" id="IPR003721">
    <property type="entry name" value="Pantoate_ligase"/>
</dbReference>
<dbReference type="PANTHER" id="PTHR21299">
    <property type="entry name" value="CYTIDYLATE KINASE/PANTOATE-BETA-ALANINE LIGASE"/>
    <property type="match status" value="1"/>
</dbReference>
<reference evidence="10" key="1">
    <citation type="submission" date="2018-12" db="EMBL/GenBank/DDBJ databases">
        <title>Tengunoibacter tsumagoiensis gen. nov., sp. nov., Dictyobacter kobayashii sp. nov., D. alpinus sp. nov., and D. joshuensis sp. nov. and description of Dictyobacteraceae fam. nov. within the order Ktedonobacterales isolated from Tengu-no-mugimeshi.</title>
        <authorList>
            <person name="Wang C.M."/>
            <person name="Zheng Y."/>
            <person name="Sakai Y."/>
            <person name="Toyoda A."/>
            <person name="Minakuchi Y."/>
            <person name="Abe K."/>
            <person name="Yokota A."/>
            <person name="Yabe S."/>
        </authorList>
    </citation>
    <scope>NUCLEOTIDE SEQUENCE [LARGE SCALE GENOMIC DNA]</scope>
    <source>
        <strain evidence="10">Uno3</strain>
    </source>
</reference>
<evidence type="ECO:0000256" key="8">
    <source>
        <dbReference type="ARBA" id="ARBA00048258"/>
    </source>
</evidence>
<protein>
    <recommendedName>
        <fullName evidence="3">pantoate--beta-alanine ligase (AMP-forming)</fullName>
        <ecNumber evidence="3">6.3.2.1</ecNumber>
    </recommendedName>
</protein>
<evidence type="ECO:0000256" key="4">
    <source>
        <dbReference type="ARBA" id="ARBA00022598"/>
    </source>
</evidence>
<keyword evidence="10" id="KW-1185">Reference proteome</keyword>
<organism evidence="9 10">
    <name type="scientific">Tengunoibacter tsumagoiensis</name>
    <dbReference type="NCBI Taxonomy" id="2014871"/>
    <lineage>
        <taxon>Bacteria</taxon>
        <taxon>Bacillati</taxon>
        <taxon>Chloroflexota</taxon>
        <taxon>Ktedonobacteria</taxon>
        <taxon>Ktedonobacterales</taxon>
        <taxon>Dictyobacteraceae</taxon>
        <taxon>Tengunoibacter</taxon>
    </lineage>
</organism>
<accession>A0A402A4T0</accession>
<evidence type="ECO:0000313" key="10">
    <source>
        <dbReference type="Proteomes" id="UP000287352"/>
    </source>
</evidence>
<proteinExistence type="inferred from homology"/>
<dbReference type="GO" id="GO:0005524">
    <property type="term" value="F:ATP binding"/>
    <property type="evidence" value="ECO:0007669"/>
    <property type="project" value="UniProtKB-KW"/>
</dbReference>
<keyword evidence="7" id="KW-0067">ATP-binding</keyword>
<comment type="similarity">
    <text evidence="2">Belongs to the pantothenate synthetase family.</text>
</comment>
<evidence type="ECO:0000256" key="7">
    <source>
        <dbReference type="ARBA" id="ARBA00022840"/>
    </source>
</evidence>
<comment type="catalytic activity">
    <reaction evidence="8">
        <text>(R)-pantoate + beta-alanine + ATP = (R)-pantothenate + AMP + diphosphate + H(+)</text>
        <dbReference type="Rhea" id="RHEA:10912"/>
        <dbReference type="ChEBI" id="CHEBI:15378"/>
        <dbReference type="ChEBI" id="CHEBI:15980"/>
        <dbReference type="ChEBI" id="CHEBI:29032"/>
        <dbReference type="ChEBI" id="CHEBI:30616"/>
        <dbReference type="ChEBI" id="CHEBI:33019"/>
        <dbReference type="ChEBI" id="CHEBI:57966"/>
        <dbReference type="ChEBI" id="CHEBI:456215"/>
        <dbReference type="EC" id="6.3.2.1"/>
    </reaction>
</comment>
<comment type="caution">
    <text evidence="9">The sequence shown here is derived from an EMBL/GenBank/DDBJ whole genome shotgun (WGS) entry which is preliminary data.</text>
</comment>
<keyword evidence="4" id="KW-0436">Ligase</keyword>
<dbReference type="InterPro" id="IPR014729">
    <property type="entry name" value="Rossmann-like_a/b/a_fold"/>
</dbReference>
<dbReference type="InterPro" id="IPR042176">
    <property type="entry name" value="Pantoate_ligase_C"/>
</dbReference>
<evidence type="ECO:0000313" key="9">
    <source>
        <dbReference type="EMBL" id="GCE14153.1"/>
    </source>
</evidence>
<dbReference type="UniPathway" id="UPA00028">
    <property type="reaction ID" value="UER00005"/>
</dbReference>
<dbReference type="GO" id="GO:0015940">
    <property type="term" value="P:pantothenate biosynthetic process"/>
    <property type="evidence" value="ECO:0007669"/>
    <property type="project" value="UniProtKB-UniPathway"/>
</dbReference>
<dbReference type="EC" id="6.3.2.1" evidence="3"/>
<dbReference type="Proteomes" id="UP000287352">
    <property type="component" value="Unassembled WGS sequence"/>
</dbReference>
<dbReference type="Gene3D" id="3.30.1300.10">
    <property type="entry name" value="Pantoate-beta-alanine ligase, C-terminal domain"/>
    <property type="match status" value="1"/>
</dbReference>
<evidence type="ECO:0000256" key="1">
    <source>
        <dbReference type="ARBA" id="ARBA00004990"/>
    </source>
</evidence>
<evidence type="ECO:0000256" key="6">
    <source>
        <dbReference type="ARBA" id="ARBA00022741"/>
    </source>
</evidence>
<dbReference type="Gene3D" id="3.40.50.620">
    <property type="entry name" value="HUPs"/>
    <property type="match status" value="1"/>
</dbReference>
<dbReference type="PANTHER" id="PTHR21299:SF1">
    <property type="entry name" value="PANTOATE--BETA-ALANINE LIGASE"/>
    <property type="match status" value="1"/>
</dbReference>
<comment type="pathway">
    <text evidence="1">Cofactor biosynthesis; (R)-pantothenate biosynthesis; (R)-pantothenate from (R)-pantoate and beta-alanine: step 1/1.</text>
</comment>
<evidence type="ECO:0000256" key="2">
    <source>
        <dbReference type="ARBA" id="ARBA00009256"/>
    </source>
</evidence>
<evidence type="ECO:0000256" key="5">
    <source>
        <dbReference type="ARBA" id="ARBA00022655"/>
    </source>
</evidence>
<keyword evidence="6" id="KW-0547">Nucleotide-binding</keyword>
<dbReference type="SUPFAM" id="SSF52374">
    <property type="entry name" value="Nucleotidylyl transferase"/>
    <property type="match status" value="1"/>
</dbReference>
<evidence type="ECO:0000256" key="3">
    <source>
        <dbReference type="ARBA" id="ARBA00012219"/>
    </source>
</evidence>
<gene>
    <name evidence="9" type="primary">panC_2</name>
    <name evidence="9" type="ORF">KTT_40120</name>
</gene>
<keyword evidence="5" id="KW-0566">Pantothenate biosynthesis</keyword>
<sequence length="286" mass="31845">MRIIDTLDEMVETARGWLSRGTVSLVPLSSDLHAGHTALLHAAHQAGEVTVVSLLQKTSLLGLKQALPLQPQPIVQKLRVVSHNNIDIVFIPQADEMYPPTFATYVNPGGPVMEYLLQSYTPEMIRIFSTTMCKLLQLVRPDIAFFGQKDALLVGLLRQLVRDLNIDVSLQTIPTARERDGLAISSRNLNFTPEERQTSTVLYQALCRARALIEQGEVQSSVLTQAMTTMVAKKPLASLEYIMICRDDTFEPLTQIQPGTLLSLGVRIGSIFLYDNLLWKKDGSWS</sequence>
<dbReference type="GO" id="GO:0004592">
    <property type="term" value="F:pantoate-beta-alanine ligase activity"/>
    <property type="evidence" value="ECO:0007669"/>
    <property type="project" value="UniProtKB-EC"/>
</dbReference>
<dbReference type="Pfam" id="PF02569">
    <property type="entry name" value="Pantoate_ligase"/>
    <property type="match status" value="1"/>
</dbReference>
<dbReference type="AlphaFoldDB" id="A0A402A4T0"/>
<name>A0A402A4T0_9CHLR</name>
<dbReference type="RefSeq" id="WP_161975626.1">
    <property type="nucleotide sequence ID" value="NZ_BIFR01000001.1"/>
</dbReference>